<evidence type="ECO:0000256" key="2">
    <source>
        <dbReference type="ARBA" id="ARBA00022448"/>
    </source>
</evidence>
<evidence type="ECO:0000256" key="1">
    <source>
        <dbReference type="ARBA" id="ARBA00004651"/>
    </source>
</evidence>
<keyword evidence="4" id="KW-0762">Sugar transport</keyword>
<feature type="transmembrane region" description="Helical" evidence="8">
    <location>
        <begin position="134"/>
        <end position="156"/>
    </location>
</feature>
<feature type="transmembrane region" description="Helical" evidence="8">
    <location>
        <begin position="176"/>
        <end position="203"/>
    </location>
</feature>
<feature type="transmembrane region" description="Helical" evidence="8">
    <location>
        <begin position="215"/>
        <end position="236"/>
    </location>
</feature>
<evidence type="ECO:0000256" key="8">
    <source>
        <dbReference type="SAM" id="Phobius"/>
    </source>
</evidence>
<reference evidence="10 11" key="1">
    <citation type="submission" date="2019-01" db="EMBL/GenBank/DDBJ databases">
        <title>Draft Genome Sequences of Helcococcus ovis Strains Isolated from the Uterus and Vagina of Dairy Cows with Metritis.</title>
        <authorList>
            <person name="Cunha F."/>
            <person name="Jeon S.J."/>
            <person name="Kutzer P."/>
            <person name="Galvao K.N."/>
        </authorList>
    </citation>
    <scope>NUCLEOTIDE SEQUENCE [LARGE SCALE GENOMIC DNA]</scope>
    <source>
        <strain evidence="10 11">KG-37</strain>
    </source>
</reference>
<evidence type="ECO:0000256" key="6">
    <source>
        <dbReference type="ARBA" id="ARBA00022989"/>
    </source>
</evidence>
<evidence type="ECO:0000256" key="4">
    <source>
        <dbReference type="ARBA" id="ARBA00022597"/>
    </source>
</evidence>
<accession>A0A4R9C283</accession>
<dbReference type="GO" id="GO:0005886">
    <property type="term" value="C:plasma membrane"/>
    <property type="evidence" value="ECO:0007669"/>
    <property type="project" value="UniProtKB-SubCell"/>
</dbReference>
<keyword evidence="7 8" id="KW-0472">Membrane</keyword>
<evidence type="ECO:0000313" key="11">
    <source>
        <dbReference type="Proteomes" id="UP000297454"/>
    </source>
</evidence>
<evidence type="ECO:0000256" key="5">
    <source>
        <dbReference type="ARBA" id="ARBA00022692"/>
    </source>
</evidence>
<keyword evidence="3" id="KW-1003">Cell membrane</keyword>
<dbReference type="Pfam" id="PF13303">
    <property type="entry name" value="PTS_EIIC_2"/>
    <property type="match status" value="1"/>
</dbReference>
<feature type="transmembrane region" description="Helical" evidence="8">
    <location>
        <begin position="308"/>
        <end position="329"/>
    </location>
</feature>
<dbReference type="GO" id="GO:0009401">
    <property type="term" value="P:phosphoenolpyruvate-dependent sugar phosphotransferase system"/>
    <property type="evidence" value="ECO:0007669"/>
    <property type="project" value="InterPro"/>
</dbReference>
<feature type="transmembrane region" description="Helical" evidence="8">
    <location>
        <begin position="256"/>
        <end position="276"/>
    </location>
</feature>
<evidence type="ECO:0000259" key="9">
    <source>
        <dbReference type="Pfam" id="PF13303"/>
    </source>
</evidence>
<comment type="caution">
    <text evidence="10">The sequence shown here is derived from an EMBL/GenBank/DDBJ whole genome shotgun (WGS) entry which is preliminary data.</text>
</comment>
<evidence type="ECO:0000256" key="3">
    <source>
        <dbReference type="ARBA" id="ARBA00022475"/>
    </source>
</evidence>
<evidence type="ECO:0000256" key="7">
    <source>
        <dbReference type="ARBA" id="ARBA00023136"/>
    </source>
</evidence>
<dbReference type="EMBL" id="SCFR01000030">
    <property type="protein sequence ID" value="TFF64742.1"/>
    <property type="molecule type" value="Genomic_DNA"/>
</dbReference>
<organism evidence="10 11">
    <name type="scientific">Helcococcus ovis</name>
    <dbReference type="NCBI Taxonomy" id="72026"/>
    <lineage>
        <taxon>Bacteria</taxon>
        <taxon>Bacillati</taxon>
        <taxon>Bacillota</taxon>
        <taxon>Tissierellia</taxon>
        <taxon>Tissierellales</taxon>
        <taxon>Peptoniphilaceae</taxon>
        <taxon>Helcococcus</taxon>
    </lineage>
</organism>
<dbReference type="AlphaFoldDB" id="A0A4R9C283"/>
<feature type="domain" description="Phosphotransferase system EIIC" evidence="9">
    <location>
        <begin position="12"/>
        <end position="345"/>
    </location>
</feature>
<feature type="transmembrane region" description="Helical" evidence="8">
    <location>
        <begin position="48"/>
        <end position="70"/>
    </location>
</feature>
<dbReference type="InterPro" id="IPR003352">
    <property type="entry name" value="PTS_EIIC"/>
</dbReference>
<dbReference type="RefSeq" id="WP_134744549.1">
    <property type="nucleotide sequence ID" value="NZ_JBFNFK010000006.1"/>
</dbReference>
<keyword evidence="5 8" id="KW-0812">Transmembrane</keyword>
<keyword evidence="6 8" id="KW-1133">Transmembrane helix</keyword>
<sequence length="351" mass="37118">MENKIELKGFLMKILNGTAMGIVVGLIPNAILGEIFKALAPSHPIFKMIHTILLISQAATPTLVGVFIAFQFKMNPIETALLGVSAMIGSGIINLKEGALVAVGIGDLINTMITASIAVYVMSLIRGKLGSLTMIVAPLIVVLVAGTIGTLLLPYVKQITTGIGAIIKNFTELQPLLMSILLSISFAIIIVSPISTVAIAYAVGLQGLASGAANMGIASAAMTLIVGAMYVNKIGIPFSVFLGSMKMYMPNWLKYPVMNIPLILNAIVAGIVTYVFNIQGTTASAGFGFSGLVGPINAYSLMQGGSALLNVILIFVSYFVITFVSAYIIEIICTKVLKLYSRDIFIYEANK</sequence>
<comment type="subcellular location">
    <subcellularLocation>
        <location evidence="1">Cell membrane</location>
        <topology evidence="1">Multi-pass membrane protein</topology>
    </subcellularLocation>
</comment>
<name>A0A4R9C283_9FIRM</name>
<keyword evidence="11" id="KW-1185">Reference proteome</keyword>
<feature type="transmembrane region" description="Helical" evidence="8">
    <location>
        <begin position="14"/>
        <end position="36"/>
    </location>
</feature>
<evidence type="ECO:0000313" key="10">
    <source>
        <dbReference type="EMBL" id="TFF64742.1"/>
    </source>
</evidence>
<feature type="transmembrane region" description="Helical" evidence="8">
    <location>
        <begin position="99"/>
        <end position="122"/>
    </location>
</feature>
<protein>
    <submittedName>
        <fullName evidence="10">PTS transporter subunit IIC</fullName>
    </submittedName>
</protein>
<dbReference type="GO" id="GO:0008982">
    <property type="term" value="F:protein-N(PI)-phosphohistidine-sugar phosphotransferase activity"/>
    <property type="evidence" value="ECO:0007669"/>
    <property type="project" value="InterPro"/>
</dbReference>
<dbReference type="Proteomes" id="UP000297454">
    <property type="component" value="Unassembled WGS sequence"/>
</dbReference>
<proteinExistence type="predicted"/>
<keyword evidence="2" id="KW-0813">Transport</keyword>
<gene>
    <name evidence="10" type="ORF">EQF91_07285</name>
</gene>